<dbReference type="Proteomes" id="UP001292094">
    <property type="component" value="Unassembled WGS sequence"/>
</dbReference>
<accession>A0AAE1NJG9</accession>
<dbReference type="PANTHER" id="PTHR44809">
    <property type="match status" value="1"/>
</dbReference>
<keyword evidence="3" id="KW-1185">Reference proteome</keyword>
<dbReference type="PANTHER" id="PTHR44809:SF1">
    <property type="entry name" value="PROTEIN O-MANNOSYL-TRANSFERASE TMTC1"/>
    <property type="match status" value="1"/>
</dbReference>
<reference evidence="2" key="1">
    <citation type="submission" date="2023-11" db="EMBL/GenBank/DDBJ databases">
        <title>Genome assemblies of two species of porcelain crab, Petrolisthes cinctipes and Petrolisthes manimaculis (Anomura: Porcellanidae).</title>
        <authorList>
            <person name="Angst P."/>
        </authorList>
    </citation>
    <scope>NUCLEOTIDE SEQUENCE</scope>
    <source>
        <strain evidence="2">PB745_02</strain>
        <tissue evidence="2">Gill</tissue>
    </source>
</reference>
<feature type="region of interest" description="Disordered" evidence="1">
    <location>
        <begin position="130"/>
        <end position="149"/>
    </location>
</feature>
<dbReference type="EMBL" id="JAWZYT010005224">
    <property type="protein sequence ID" value="KAK4291204.1"/>
    <property type="molecule type" value="Genomic_DNA"/>
</dbReference>
<feature type="compositionally biased region" description="Polar residues" evidence="1">
    <location>
        <begin position="61"/>
        <end position="90"/>
    </location>
</feature>
<dbReference type="InterPro" id="IPR052943">
    <property type="entry name" value="TMTC_O-mannosyl-trnsfr"/>
</dbReference>
<name>A0AAE1NJG9_9EUCA</name>
<evidence type="ECO:0008006" key="4">
    <source>
        <dbReference type="Google" id="ProtNLM"/>
    </source>
</evidence>
<comment type="caution">
    <text evidence="2">The sequence shown here is derived from an EMBL/GenBank/DDBJ whole genome shotgun (WGS) entry which is preliminary data.</text>
</comment>
<evidence type="ECO:0000313" key="3">
    <source>
        <dbReference type="Proteomes" id="UP001292094"/>
    </source>
</evidence>
<feature type="compositionally biased region" description="Low complexity" evidence="1">
    <location>
        <begin position="99"/>
        <end position="108"/>
    </location>
</feature>
<evidence type="ECO:0000313" key="2">
    <source>
        <dbReference type="EMBL" id="KAK4291204.1"/>
    </source>
</evidence>
<feature type="region of interest" description="Disordered" evidence="1">
    <location>
        <begin position="40"/>
        <end position="113"/>
    </location>
</feature>
<evidence type="ECO:0000256" key="1">
    <source>
        <dbReference type="SAM" id="MobiDB-lite"/>
    </source>
</evidence>
<sequence length="259" mass="28443">MTIRLPTTFTPRNATVIKIHPAITVMVIRTTNILPSATTTHKHLTNPLPPANNISRLPPGNTRTYNPKPPSTTIHKNPSSPQPSCSATSEKNTKPLPPTSKSTPPVTTINKHPTTTTSKLATITNITKHHTATTTTSRPTTTTTRVTTKHPATADINTTKPTKRTRQLPPLHHRLLLASPFTTTTVRMYVTLALVCVAVYVNGLTGEYVHDDLSAVVRNPDVQGKGPLWQVFLNDFWGKPMSHPASHKSYRPLTILSFR</sequence>
<proteinExistence type="predicted"/>
<gene>
    <name evidence="2" type="ORF">Pmani_035953</name>
</gene>
<organism evidence="2 3">
    <name type="scientific">Petrolisthes manimaculis</name>
    <dbReference type="NCBI Taxonomy" id="1843537"/>
    <lineage>
        <taxon>Eukaryota</taxon>
        <taxon>Metazoa</taxon>
        <taxon>Ecdysozoa</taxon>
        <taxon>Arthropoda</taxon>
        <taxon>Crustacea</taxon>
        <taxon>Multicrustacea</taxon>
        <taxon>Malacostraca</taxon>
        <taxon>Eumalacostraca</taxon>
        <taxon>Eucarida</taxon>
        <taxon>Decapoda</taxon>
        <taxon>Pleocyemata</taxon>
        <taxon>Anomura</taxon>
        <taxon>Galatheoidea</taxon>
        <taxon>Porcellanidae</taxon>
        <taxon>Petrolisthes</taxon>
    </lineage>
</organism>
<dbReference type="AlphaFoldDB" id="A0AAE1NJG9"/>
<protein>
    <recommendedName>
        <fullName evidence="4">Transmembrane and TPR repeat-containing protein 3</fullName>
    </recommendedName>
</protein>